<protein>
    <recommendedName>
        <fullName evidence="3">Sulfatase</fullName>
    </recommendedName>
</protein>
<dbReference type="PANTHER" id="PTHR43737:SF1">
    <property type="entry name" value="DUF1501 DOMAIN-CONTAINING PROTEIN"/>
    <property type="match status" value="1"/>
</dbReference>
<sequence length="436" mass="47265">MQTPVSIQHDCGNVSRRTILQAGLTGLGAATLPDLLRQRAAAGQASRKTAVIFIELAGGPTQFETYDPKPLAPVEYRGPMSTVQTNQPGAYFSETMSQQAKILDKLTIIRSIHHRKNSHDPSSHLSQTGYYKTGPKGGPNQMPSFGSVIHKVRGANTAGLPAYVAIPNTMRNGGSAHLGKGCNAFETIENPSKKNFKVRNLALAGGMDMRRLDDRRGLLKALDDDRRMLDLEGSSAAIDQFTTQAFDMVSGSAAREAFDISREDDKLRDAYGRSTAGQGMLLARRLVEAGVTCVTVRSTGWDHHGSLPKRIVKNGVEFDRGMAALVNDLYDRGLQQNVLVVAMGEFGRSPRFNKDAGRGHWGAVMSVALAGGGLKPGILGASNSKGEIPAQAPYQPENVLAMLYRHLGIDPAMTFDDLAGRPRYVLERRELIRELV</sequence>
<evidence type="ECO:0000313" key="1">
    <source>
        <dbReference type="EMBL" id="QDU45014.1"/>
    </source>
</evidence>
<dbReference type="EMBL" id="CP036276">
    <property type="protein sequence ID" value="QDU45014.1"/>
    <property type="molecule type" value="Genomic_DNA"/>
</dbReference>
<evidence type="ECO:0008006" key="3">
    <source>
        <dbReference type="Google" id="ProtNLM"/>
    </source>
</evidence>
<dbReference type="KEGG" id="sdyn:Mal52_35020"/>
<gene>
    <name evidence="1" type="ORF">Mal52_35020</name>
</gene>
<reference evidence="1 2" key="1">
    <citation type="submission" date="2019-02" db="EMBL/GenBank/DDBJ databases">
        <title>Deep-cultivation of Planctomycetes and their phenomic and genomic characterization uncovers novel biology.</title>
        <authorList>
            <person name="Wiegand S."/>
            <person name="Jogler M."/>
            <person name="Boedeker C."/>
            <person name="Pinto D."/>
            <person name="Vollmers J."/>
            <person name="Rivas-Marin E."/>
            <person name="Kohn T."/>
            <person name="Peeters S.H."/>
            <person name="Heuer A."/>
            <person name="Rast P."/>
            <person name="Oberbeckmann S."/>
            <person name="Bunk B."/>
            <person name="Jeske O."/>
            <person name="Meyerdierks A."/>
            <person name="Storesund J.E."/>
            <person name="Kallscheuer N."/>
            <person name="Luecker S."/>
            <person name="Lage O.M."/>
            <person name="Pohl T."/>
            <person name="Merkel B.J."/>
            <person name="Hornburger P."/>
            <person name="Mueller R.-W."/>
            <person name="Bruemmer F."/>
            <person name="Labrenz M."/>
            <person name="Spormann A.M."/>
            <person name="Op den Camp H."/>
            <person name="Overmann J."/>
            <person name="Amann R."/>
            <person name="Jetten M.S.M."/>
            <person name="Mascher T."/>
            <person name="Medema M.H."/>
            <person name="Devos D.P."/>
            <person name="Kaster A.-K."/>
            <person name="Ovreas L."/>
            <person name="Rohde M."/>
            <person name="Galperin M.Y."/>
            <person name="Jogler C."/>
        </authorList>
    </citation>
    <scope>NUCLEOTIDE SEQUENCE [LARGE SCALE GENOMIC DNA]</scope>
    <source>
        <strain evidence="1 2">Mal52</strain>
    </source>
</reference>
<dbReference type="PANTHER" id="PTHR43737">
    <property type="entry name" value="BLL7424 PROTEIN"/>
    <property type="match status" value="1"/>
</dbReference>
<proteinExistence type="predicted"/>
<name>A0A517ZR94_9PLAN</name>
<dbReference type="AlphaFoldDB" id="A0A517ZR94"/>
<dbReference type="InterPro" id="IPR006311">
    <property type="entry name" value="TAT_signal"/>
</dbReference>
<accession>A0A517ZR94</accession>
<organism evidence="1 2">
    <name type="scientific">Symmachiella dynata</name>
    <dbReference type="NCBI Taxonomy" id="2527995"/>
    <lineage>
        <taxon>Bacteria</taxon>
        <taxon>Pseudomonadati</taxon>
        <taxon>Planctomycetota</taxon>
        <taxon>Planctomycetia</taxon>
        <taxon>Planctomycetales</taxon>
        <taxon>Planctomycetaceae</taxon>
        <taxon>Symmachiella</taxon>
    </lineage>
</organism>
<evidence type="ECO:0000313" key="2">
    <source>
        <dbReference type="Proteomes" id="UP000319383"/>
    </source>
</evidence>
<dbReference type="InterPro" id="IPR010869">
    <property type="entry name" value="DUF1501"/>
</dbReference>
<dbReference type="Pfam" id="PF07394">
    <property type="entry name" value="DUF1501"/>
    <property type="match status" value="1"/>
</dbReference>
<dbReference type="PROSITE" id="PS51318">
    <property type="entry name" value="TAT"/>
    <property type="match status" value="1"/>
</dbReference>
<dbReference type="RefSeq" id="WP_145377319.1">
    <property type="nucleotide sequence ID" value="NZ_CP036276.1"/>
</dbReference>
<keyword evidence="2" id="KW-1185">Reference proteome</keyword>
<dbReference type="Proteomes" id="UP000319383">
    <property type="component" value="Chromosome"/>
</dbReference>